<evidence type="ECO:0000313" key="1">
    <source>
        <dbReference type="EMBL" id="SOK59268.1"/>
    </source>
</evidence>
<evidence type="ECO:0000313" key="2">
    <source>
        <dbReference type="Proteomes" id="UP000241364"/>
    </source>
</evidence>
<name>A0A2C9D0U8_9CAUD</name>
<accession>A0A2C9D0U8</accession>
<dbReference type="Proteomes" id="UP000241364">
    <property type="component" value="Chromosome i"/>
</dbReference>
<organism evidence="1 2">
    <name type="scientific">Yersinia phage fHe-Yen9-03</name>
    <dbReference type="NCBI Taxonomy" id="2052743"/>
    <lineage>
        <taxon>Viruses</taxon>
        <taxon>Duplodnaviria</taxon>
        <taxon>Heunggongvirae</taxon>
        <taxon>Uroviricota</taxon>
        <taxon>Caudoviricetes</taxon>
        <taxon>Eneladusvirus</taxon>
        <taxon>Eneladusvirus Yen904</taxon>
    </lineage>
</organism>
<gene>
    <name evidence="1" type="primary">g460</name>
</gene>
<sequence>MKVNHNQLMDDLKIIHDVLNVYYTTGEDALHYGNVYYEYWMRQCTFMGTGFNFTDEYIQFGETRSDIDKVLDEESHFQLSTVYNFYDLTFEDITALKEIYIFKRGEPTP</sequence>
<reference evidence="2" key="1">
    <citation type="submission" date="2017-10" db="EMBL/GenBank/DDBJ databases">
        <authorList>
            <person name="Skurnik M."/>
        </authorList>
    </citation>
    <scope>NUCLEOTIDE SEQUENCE [LARGE SCALE GENOMIC DNA]</scope>
    <source>
        <strain evidence="2">fHe-Yen9-03</strain>
    </source>
</reference>
<dbReference type="EMBL" id="LT960552">
    <property type="protein sequence ID" value="SOK59268.1"/>
    <property type="molecule type" value="Genomic_DNA"/>
</dbReference>
<proteinExistence type="predicted"/>
<protein>
    <submittedName>
        <fullName evidence="1">Uncharacterized protein</fullName>
    </submittedName>
</protein>